<comment type="caution">
    <text evidence="7">The sequence shown here is derived from an EMBL/GenBank/DDBJ whole genome shotgun (WGS) entry which is preliminary data.</text>
</comment>
<keyword evidence="1" id="KW-0001">2Fe-2S</keyword>
<dbReference type="CDD" id="cd00207">
    <property type="entry name" value="fer2"/>
    <property type="match status" value="1"/>
</dbReference>
<dbReference type="PROSITE" id="PS51085">
    <property type="entry name" value="2FE2S_FER_2"/>
    <property type="match status" value="1"/>
</dbReference>
<dbReference type="AlphaFoldDB" id="A0A3L8PPN5"/>
<evidence type="ECO:0000256" key="3">
    <source>
        <dbReference type="ARBA" id="ARBA00023002"/>
    </source>
</evidence>
<proteinExistence type="predicted"/>
<dbReference type="InterPro" id="IPR002888">
    <property type="entry name" value="2Fe-2S-bd"/>
</dbReference>
<dbReference type="InterPro" id="IPR036884">
    <property type="entry name" value="2Fe-2S-bd_dom_sf"/>
</dbReference>
<evidence type="ECO:0000256" key="4">
    <source>
        <dbReference type="ARBA" id="ARBA00023004"/>
    </source>
</evidence>
<dbReference type="RefSeq" id="WP_121792773.1">
    <property type="nucleotide sequence ID" value="NZ_RDBF01000001.1"/>
</dbReference>
<keyword evidence="3" id="KW-0560">Oxidoreductase</keyword>
<accession>A0A3L8PPN5</accession>
<protein>
    <submittedName>
        <fullName evidence="7">(2Fe-2S)-binding protein</fullName>
    </submittedName>
</protein>
<dbReference type="InterPro" id="IPR006058">
    <property type="entry name" value="2Fe2S_fd_BS"/>
</dbReference>
<dbReference type="InterPro" id="IPR051452">
    <property type="entry name" value="Diverse_Oxidoreductases"/>
</dbReference>
<dbReference type="PANTHER" id="PTHR44379:SF8">
    <property type="entry name" value="XANTHINE DEHYDROGENASE IRON-SULFUR-BINDING SUBUNIT XDHC-RELATED"/>
    <property type="match status" value="1"/>
</dbReference>
<dbReference type="SUPFAM" id="SSF54292">
    <property type="entry name" value="2Fe-2S ferredoxin-like"/>
    <property type="match status" value="1"/>
</dbReference>
<keyword evidence="4" id="KW-0408">Iron</keyword>
<evidence type="ECO:0000256" key="1">
    <source>
        <dbReference type="ARBA" id="ARBA00022714"/>
    </source>
</evidence>
<keyword evidence="5" id="KW-0411">Iron-sulfur</keyword>
<evidence type="ECO:0000256" key="2">
    <source>
        <dbReference type="ARBA" id="ARBA00022723"/>
    </source>
</evidence>
<evidence type="ECO:0000313" key="8">
    <source>
        <dbReference type="Proteomes" id="UP000282515"/>
    </source>
</evidence>
<evidence type="ECO:0000259" key="6">
    <source>
        <dbReference type="PROSITE" id="PS51085"/>
    </source>
</evidence>
<dbReference type="Gene3D" id="1.10.150.120">
    <property type="entry name" value="[2Fe-2S]-binding domain"/>
    <property type="match status" value="1"/>
</dbReference>
<gene>
    <name evidence="7" type="ORF">D9V41_01640</name>
</gene>
<keyword evidence="8" id="KW-1185">Reference proteome</keyword>
<dbReference type="GO" id="GO:0016491">
    <property type="term" value="F:oxidoreductase activity"/>
    <property type="evidence" value="ECO:0007669"/>
    <property type="project" value="UniProtKB-KW"/>
</dbReference>
<reference evidence="7 8" key="1">
    <citation type="submission" date="2018-10" db="EMBL/GenBank/DDBJ databases">
        <title>Aeromicrobium sp. 9W16Y-2 whole genome shotgun sequence.</title>
        <authorList>
            <person name="Li F."/>
        </authorList>
    </citation>
    <scope>NUCLEOTIDE SEQUENCE [LARGE SCALE GENOMIC DNA]</scope>
    <source>
        <strain evidence="7 8">9W16Y-2</strain>
    </source>
</reference>
<name>A0A3L8PPN5_9ACTN</name>
<dbReference type="InterPro" id="IPR036010">
    <property type="entry name" value="2Fe-2S_ferredoxin-like_sf"/>
</dbReference>
<dbReference type="PANTHER" id="PTHR44379">
    <property type="entry name" value="OXIDOREDUCTASE WITH IRON-SULFUR SUBUNIT"/>
    <property type="match status" value="1"/>
</dbReference>
<dbReference type="PROSITE" id="PS00197">
    <property type="entry name" value="2FE2S_FER_1"/>
    <property type="match status" value="1"/>
</dbReference>
<organism evidence="7 8">
    <name type="scientific">Aeromicrobium phragmitis</name>
    <dbReference type="NCBI Taxonomy" id="2478914"/>
    <lineage>
        <taxon>Bacteria</taxon>
        <taxon>Bacillati</taxon>
        <taxon>Actinomycetota</taxon>
        <taxon>Actinomycetes</taxon>
        <taxon>Propionibacteriales</taxon>
        <taxon>Nocardioidaceae</taxon>
        <taxon>Aeromicrobium</taxon>
    </lineage>
</organism>
<dbReference type="Pfam" id="PF00111">
    <property type="entry name" value="Fer2"/>
    <property type="match status" value="1"/>
</dbReference>
<dbReference type="GO" id="GO:0046872">
    <property type="term" value="F:metal ion binding"/>
    <property type="evidence" value="ECO:0007669"/>
    <property type="project" value="UniProtKB-KW"/>
</dbReference>
<dbReference type="EMBL" id="RDBF01000001">
    <property type="protein sequence ID" value="RLV57365.1"/>
    <property type="molecule type" value="Genomic_DNA"/>
</dbReference>
<dbReference type="SUPFAM" id="SSF47741">
    <property type="entry name" value="CO dehydrogenase ISP C-domain like"/>
    <property type="match status" value="1"/>
</dbReference>
<dbReference type="OrthoDB" id="159930at2"/>
<dbReference type="InterPro" id="IPR001041">
    <property type="entry name" value="2Fe-2S_ferredoxin-type"/>
</dbReference>
<sequence length="181" mass="19017">MKESSREQSAERVQLCTTINGVEVACEVDAAESLMDLVRGRGLTGTHSGCEHGVCGACTVLVDDRPVRACIVLAAQVQGRTVETIESVGGPDDPSRLQRAFSACSGLQCGFCTPGFIMLATGLLRENPCPSEHEIVEAVSSNLCRCTGYASIVQSIASVVEADPDAGAPARPPSRERTHEA</sequence>
<dbReference type="GO" id="GO:0051537">
    <property type="term" value="F:2 iron, 2 sulfur cluster binding"/>
    <property type="evidence" value="ECO:0007669"/>
    <property type="project" value="UniProtKB-KW"/>
</dbReference>
<keyword evidence="2" id="KW-0479">Metal-binding</keyword>
<dbReference type="Proteomes" id="UP000282515">
    <property type="component" value="Unassembled WGS sequence"/>
</dbReference>
<dbReference type="Pfam" id="PF01799">
    <property type="entry name" value="Fer2_2"/>
    <property type="match status" value="1"/>
</dbReference>
<feature type="domain" description="2Fe-2S ferredoxin-type" evidence="6">
    <location>
        <begin position="13"/>
        <end position="88"/>
    </location>
</feature>
<dbReference type="Gene3D" id="3.10.20.30">
    <property type="match status" value="1"/>
</dbReference>
<evidence type="ECO:0000256" key="5">
    <source>
        <dbReference type="ARBA" id="ARBA00023014"/>
    </source>
</evidence>
<evidence type="ECO:0000313" key="7">
    <source>
        <dbReference type="EMBL" id="RLV57365.1"/>
    </source>
</evidence>
<dbReference type="InterPro" id="IPR012675">
    <property type="entry name" value="Beta-grasp_dom_sf"/>
</dbReference>